<name>C7U0T4_9REOV</name>
<dbReference type="InterPro" id="IPR042207">
    <property type="entry name" value="VP7_1"/>
</dbReference>
<keyword evidence="8 12" id="KW-0946">Virion</keyword>
<comment type="caution">
    <text evidence="13">Lacks conserved residue(s) required for the propagation of feature annotation.</text>
</comment>
<dbReference type="GO" id="GO:0044166">
    <property type="term" value="C:host cell endoplasmic reticulum lumen"/>
    <property type="evidence" value="ECO:0007669"/>
    <property type="project" value="UniProtKB-SubCell"/>
</dbReference>
<dbReference type="EMBL" id="FN393054">
    <property type="protein sequence ID" value="CAY77576.1"/>
    <property type="molecule type" value="Genomic_RNA"/>
</dbReference>
<keyword evidence="3 12" id="KW-1146">T=13 icosahedral capsid protein</keyword>
<proteinExistence type="inferred from homology"/>
<feature type="binding site" evidence="13">
    <location>
        <position position="220"/>
    </location>
    <ligand>
        <name>Ca(2+)</name>
        <dbReference type="ChEBI" id="CHEBI:29108"/>
        <label>1</label>
    </ligand>
</feature>
<feature type="transmembrane region" description="Helical" evidence="15">
    <location>
        <begin position="9"/>
        <end position="27"/>
    </location>
</feature>
<feature type="binding site" evidence="13">
    <location>
        <position position="98"/>
    </location>
    <ligand>
        <name>Ca(2+)</name>
        <dbReference type="ChEBI" id="CHEBI:29108"/>
        <label>1</label>
    </ligand>
</feature>
<evidence type="ECO:0000256" key="1">
    <source>
        <dbReference type="ARBA" id="ARBA00022561"/>
    </source>
</evidence>
<accession>C7U0T4</accession>
<comment type="similarity">
    <text evidence="12 14">Belongs to the rotavirus VP7 family.</text>
</comment>
<evidence type="ECO:0000256" key="14">
    <source>
        <dbReference type="RuleBase" id="RU363022"/>
    </source>
</evidence>
<keyword evidence="15" id="KW-0472">Membrane</keyword>
<comment type="subcellular location">
    <subcellularLocation>
        <location evidence="12 14">Host endoplasmic reticulum lumen</location>
    </subcellularLocation>
    <subcellularLocation>
        <location evidence="12">Virion</location>
    </subcellularLocation>
    <text evidence="12">The outer layer contains 780 copies of VP7, grouped as 260 trimers. Immature double-layered particles assembled in the cytoplasm bud across the membrane of the endoplasmic reticulum, acquiring during this process a transient lipid membrane that is modified with the ER resident viral glycoproteins NSP4 and VP7; these enveloped particles also contain VP4. As the particles move towards the interior of the ER cisternae, the transient lipid membrane and the non-structural protein NSP4 are lost, while the virus surface proteins VP4 and VP7 rearrange to form the outermost virus protein layer, yielding mature infectious triple-layered particles.</text>
</comment>
<evidence type="ECO:0000256" key="5">
    <source>
        <dbReference type="ARBA" id="ARBA00022729"/>
    </source>
</evidence>
<feature type="binding site" evidence="13">
    <location>
        <position position="181"/>
    </location>
    <ligand>
        <name>Ca(2+)</name>
        <dbReference type="ChEBI" id="CHEBI:29108"/>
        <label>2</label>
    </ligand>
</feature>
<dbReference type="InterPro" id="IPR042210">
    <property type="entry name" value="VP7_2"/>
</dbReference>
<feature type="binding site" evidence="13">
    <location>
        <position position="232"/>
    </location>
    <ligand>
        <name>Ca(2+)</name>
        <dbReference type="ChEBI" id="CHEBI:29108"/>
        <label>2</label>
    </ligand>
</feature>
<comment type="miscellaneous">
    <text evidence="13">In group A rotaviruses, VP7 defines the G serotype.</text>
</comment>
<comment type="subunit">
    <text evidence="14">Homotrimer. 2 Ca(2+) ions bound at each subunit interface in the trimer hold the trimer together.</text>
</comment>
<feature type="binding site" evidence="13">
    <location>
        <position position="305"/>
    </location>
    <ligand>
        <name>Ca(2+)</name>
        <dbReference type="ChEBI" id="CHEBI:29108"/>
        <label>2</label>
    </ligand>
</feature>
<comment type="subunit">
    <text evidence="12">Homotrimer; disulfide-linked. 2 Ca(2+) ions bound at each subunit interface in the trimer hold the trimer together. Interacts with the intermediate capsid protein VP6. Interacts with the outer capsid protein VP5*.</text>
</comment>
<evidence type="ECO:0000256" key="7">
    <source>
        <dbReference type="ARBA" id="ARBA00022837"/>
    </source>
</evidence>
<dbReference type="InterPro" id="IPR001963">
    <property type="entry name" value="VP7"/>
</dbReference>
<keyword evidence="6 12" id="KW-1152">Outer capsid protein</keyword>
<dbReference type="Gene3D" id="2.60.120.800">
    <property type="entry name" value="Rotavirus outer-layer protein VP7, domain 2"/>
    <property type="match status" value="1"/>
</dbReference>
<evidence type="ECO:0000256" key="2">
    <source>
        <dbReference type="ARBA" id="ARBA00022581"/>
    </source>
</evidence>
<evidence type="ECO:0000256" key="3">
    <source>
        <dbReference type="ARBA" id="ARBA00022708"/>
    </source>
</evidence>
<dbReference type="GO" id="GO:0039621">
    <property type="term" value="C:T=13 icosahedral viral capsid"/>
    <property type="evidence" value="ECO:0007669"/>
    <property type="project" value="UniProtKB-UniRule"/>
</dbReference>
<evidence type="ECO:0000256" key="12">
    <source>
        <dbReference type="HAMAP-Rule" id="MF_04130"/>
    </source>
</evidence>
<feature type="disulfide bond" evidence="13">
    <location>
        <begin position="169"/>
        <end position="253"/>
    </location>
</feature>
<reference evidence="16" key="1">
    <citation type="journal article" date="2009" name="Arch. Virol.">
        <title>Molecular analysis of the VP7 gene of pheasant rotaviruses identifies a new genotype, designated G23.</title>
        <authorList>
            <person name="Ursu K."/>
            <person name="Kisfali P."/>
            <person name="Rigo D."/>
            <person name="Ivanics E."/>
            <person name="Erdelyi K."/>
            <person name="Dan A."/>
            <person name="Melegh B."/>
            <person name="Martella V."/>
            <person name="Banyai K."/>
        </authorList>
    </citation>
    <scope>NUCLEOTIDE SEQUENCE</scope>
    <source>
        <strain evidence="16">Phea14246-Hun-08</strain>
    </source>
</reference>
<keyword evidence="10 12" id="KW-0325">Glycoprotein</keyword>
<keyword evidence="15" id="KW-0812">Transmembrane</keyword>
<feature type="transmembrane region" description="Helical" evidence="15">
    <location>
        <begin position="33"/>
        <end position="49"/>
    </location>
</feature>
<evidence type="ECO:0000256" key="13">
    <source>
        <dbReference type="HAMAP-Rule" id="MF_04131"/>
    </source>
</evidence>
<dbReference type="Gene3D" id="3.40.50.11130">
    <property type="entry name" value="Glycoprotein VP7, domain 1"/>
    <property type="match status" value="1"/>
</dbReference>
<comment type="PTM">
    <text evidence="13">N-glycosylated.</text>
</comment>
<feature type="binding site" evidence="13">
    <location>
        <position position="233"/>
    </location>
    <ligand>
        <name>Ca(2+)</name>
        <dbReference type="ChEBI" id="CHEBI:29108"/>
        <label>2</label>
    </ligand>
</feature>
<dbReference type="GO" id="GO:0039624">
    <property type="term" value="C:viral outer capsid"/>
    <property type="evidence" value="ECO:0007669"/>
    <property type="project" value="UniProtKB-UniRule"/>
</dbReference>
<dbReference type="Pfam" id="PF00434">
    <property type="entry name" value="VP7"/>
    <property type="match status" value="1"/>
</dbReference>
<protein>
    <recommendedName>
        <fullName evidence="12 14">Outer capsid glycoprotein VP7</fullName>
    </recommendedName>
</protein>
<keyword evidence="11 12" id="KW-1038">Host endoplasmic reticulum</keyword>
<dbReference type="HAMAP" id="MF_04130">
    <property type="entry name" value="Rota_VP7"/>
    <property type="match status" value="1"/>
</dbReference>
<evidence type="ECO:0000313" key="16">
    <source>
        <dbReference type="EMBL" id="CAY77576.1"/>
    </source>
</evidence>
<keyword evidence="5 13" id="KW-0732">Signal</keyword>
<organism evidence="16">
    <name type="scientific">Rotavirus A pheasant/HUN/2008</name>
    <dbReference type="NCBI Taxonomy" id="644773"/>
    <lineage>
        <taxon>Viruses</taxon>
        <taxon>Riboviria</taxon>
        <taxon>Orthornavirae</taxon>
        <taxon>Duplornaviricota</taxon>
        <taxon>Resentoviricetes</taxon>
        <taxon>Reovirales</taxon>
        <taxon>Sedoreoviridae</taxon>
        <taxon>Rotavirus</taxon>
        <taxon>Rotavirus alphagastroenteritidis</taxon>
        <taxon>Rotavirus A</taxon>
    </lineage>
</organism>
<keyword evidence="4 12" id="KW-0479">Metal-binding</keyword>
<sequence length="330" mass="37547">MYSTECTSFFLEIIFYVILYTVVSSILERMSQLVNWILIFIIFFSLCVSKCSSQNFGINVPITGSLDVTVLNSTQTQIGLTSTLCIYYPKEASDEIKDSEWKNTVVQLLLTKGWPTTSVYLNEYNDLAAFSNDPKLYCDYNIVLVKYTDSNVALDISELAELLLYEWLCNPMDVTLYYYQQTSESNKWIAMGTNCTIKVCPLNAQTLGIGCQTTNVNTFEQVTASEQLAIIDVVDGVNHKIDYTSNTCTIKNCVRLNPRTNVAIIQIGGPEILDISEDPMVVPKMARMTRINWKKWWQVFYTIVDYIDTIVNAMSKRATSLDASSYYFRV</sequence>
<comment type="function">
    <text evidence="14">Rotavirus attachment and entry into the host cell probably involves multiple sequential contacts between the outer capsid proteins VP4 and VP7, and the cell receptors.</text>
</comment>
<feature type="disulfide bond" evidence="13">
    <location>
        <begin position="200"/>
        <end position="211"/>
    </location>
</feature>
<feature type="binding site" evidence="13">
    <location>
        <position position="235"/>
    </location>
    <ligand>
        <name>Ca(2+)</name>
        <dbReference type="ChEBI" id="CHEBI:29108"/>
        <label>2</label>
    </ligand>
</feature>
<keyword evidence="1 12" id="KW-0167">Capsid protein</keyword>
<evidence type="ECO:0000256" key="9">
    <source>
        <dbReference type="ARBA" id="ARBA00023157"/>
    </source>
</evidence>
<evidence type="ECO:0000256" key="15">
    <source>
        <dbReference type="SAM" id="Phobius"/>
    </source>
</evidence>
<feature type="binding site" evidence="13">
    <location>
        <position position="218"/>
    </location>
    <ligand>
        <name>Ca(2+)</name>
        <dbReference type="ChEBI" id="CHEBI:29108"/>
        <label>1</label>
    </ligand>
</feature>
<evidence type="ECO:0000256" key="11">
    <source>
        <dbReference type="ARBA" id="ARBA00023184"/>
    </source>
</evidence>
<feature type="disulfide bond" evidence="13">
    <location>
        <begin position="195"/>
        <end position="248"/>
    </location>
</feature>
<feature type="disulfide bond" evidence="13">
    <location>
        <begin position="85"/>
        <end position="138"/>
    </location>
</feature>
<keyword evidence="2 12" id="KW-0945">Host-virus interaction</keyword>
<evidence type="ECO:0000256" key="8">
    <source>
        <dbReference type="ARBA" id="ARBA00022844"/>
    </source>
</evidence>
<evidence type="ECO:0000256" key="6">
    <source>
        <dbReference type="ARBA" id="ARBA00022770"/>
    </source>
</evidence>
<keyword evidence="7 12" id="KW-0106">Calcium</keyword>
<comment type="miscellaneous">
    <text evidence="13">Some rotavirus strains are neuraminidase-sensitive and require sialic acid to attach to the cell surface. Some rotavirus strains are integrin-dependent. Some rotavirus strains depend on ganglioside for their entry into the host cell. Hsp70 also seems to be involved in the entry of some strains.</text>
</comment>
<dbReference type="GO" id="GO:0046872">
    <property type="term" value="F:metal ion binding"/>
    <property type="evidence" value="ECO:0007669"/>
    <property type="project" value="UniProtKB-KW"/>
</dbReference>
<keyword evidence="15" id="KW-1133">Transmembrane helix</keyword>
<feature type="chain" id="PRO_5023538213" description="Outer capsid glycoprotein VP7" evidence="13">
    <location>
        <begin position="54"/>
        <end position="330"/>
    </location>
</feature>
<feature type="region of interest" description="CNP motif; interaction with ITGAV/ITGB3" evidence="13">
    <location>
        <begin position="169"/>
        <end position="171"/>
    </location>
</feature>
<feature type="binding site" evidence="13">
    <location>
        <position position="210"/>
    </location>
    <ligand>
        <name>Ca(2+)</name>
        <dbReference type="ChEBI" id="CHEBI:29108"/>
        <label>1</label>
    </ligand>
</feature>
<comment type="function">
    <text evidence="12">Calcium-binding protein that interacts with rotavirus cell receptors once the initial attachment by VP4 has been achieved. Rotavirus attachment and entry into the host cell probably involves multiple sequential contacts between the outer capsid proteins VP4 and VP7, and the cell receptors. Following entry into the host cell, low intracellular or intravesicular Ca(2+) concentration probably causes the calcium-stabilized VP7 trimers to dissociate from the virion. This step is probably necessary for the membrane-disrupting entry step and the release of VP4, which is locked onto the virion by VP7.</text>
</comment>
<keyword evidence="9 12" id="KW-1015">Disulfide bond</keyword>
<evidence type="ECO:0000256" key="4">
    <source>
        <dbReference type="ARBA" id="ARBA00022723"/>
    </source>
</evidence>
<dbReference type="HAMAP" id="MF_04131">
    <property type="entry name" value="Rota_VP7_A"/>
    <property type="match status" value="1"/>
</dbReference>
<gene>
    <name evidence="16" type="primary">VP7</name>
</gene>
<comment type="PTM">
    <text evidence="13">The N-terminus is blocked possibly by pyroglutamic acid.</text>
</comment>
<evidence type="ECO:0000256" key="10">
    <source>
        <dbReference type="ARBA" id="ARBA00023180"/>
    </source>
</evidence>